<comment type="subcellular location">
    <subcellularLocation>
        <location evidence="1">Membrane</location>
        <topology evidence="1">Multi-pass membrane protein</topology>
    </subcellularLocation>
</comment>
<dbReference type="Gene3D" id="1.20.1250.20">
    <property type="entry name" value="MFS general substrate transporter like domains"/>
    <property type="match status" value="1"/>
</dbReference>
<evidence type="ECO:0000256" key="1">
    <source>
        <dbReference type="ARBA" id="ARBA00004141"/>
    </source>
</evidence>
<feature type="transmembrane region" description="Helical" evidence="5">
    <location>
        <begin position="153"/>
        <end position="175"/>
    </location>
</feature>
<gene>
    <name evidence="7" type="ORF">FALBO_16819</name>
</gene>
<dbReference type="SUPFAM" id="SSF103473">
    <property type="entry name" value="MFS general substrate transporter"/>
    <property type="match status" value="1"/>
</dbReference>
<dbReference type="PANTHER" id="PTHR11360:SF230">
    <property type="entry name" value="MONOCARBOXYLATE TRANSPORTER, PUTATIVE (AFU_ORTHOLOGUE AFUA_2G12790)-RELATED"/>
    <property type="match status" value="1"/>
</dbReference>
<keyword evidence="5" id="KW-0812">Transmembrane</keyword>
<evidence type="ECO:0000256" key="3">
    <source>
        <dbReference type="ARBA" id="ARBA00023180"/>
    </source>
</evidence>
<dbReference type="GO" id="GO:0022857">
    <property type="term" value="F:transmembrane transporter activity"/>
    <property type="evidence" value="ECO:0007669"/>
    <property type="project" value="InterPro"/>
</dbReference>
<comment type="similarity">
    <text evidence="2">Belongs to the major facilitator superfamily. Monocarboxylate porter (TC 2.A.1.13) family.</text>
</comment>
<dbReference type="OrthoDB" id="194358at2759"/>
<feature type="transmembrane region" description="Helical" evidence="5">
    <location>
        <begin position="360"/>
        <end position="379"/>
    </location>
</feature>
<dbReference type="PANTHER" id="PTHR11360">
    <property type="entry name" value="MONOCARBOXYLATE TRANSPORTER"/>
    <property type="match status" value="1"/>
</dbReference>
<dbReference type="GO" id="GO:0016020">
    <property type="term" value="C:membrane"/>
    <property type="evidence" value="ECO:0007669"/>
    <property type="project" value="UniProtKB-SubCell"/>
</dbReference>
<dbReference type="PROSITE" id="PS50850">
    <property type="entry name" value="MFS"/>
    <property type="match status" value="1"/>
</dbReference>
<keyword evidence="3" id="KW-0325">Glycoprotein</keyword>
<dbReference type="InterPro" id="IPR050327">
    <property type="entry name" value="Proton-linked_MCT"/>
</dbReference>
<feature type="transmembrane region" description="Helical" evidence="5">
    <location>
        <begin position="400"/>
        <end position="419"/>
    </location>
</feature>
<feature type="transmembrane region" description="Helical" evidence="5">
    <location>
        <begin position="58"/>
        <end position="81"/>
    </location>
</feature>
<sequence length="460" mass="49438">MGKIKRPESPAAMLFPEKAPTVDVESAPASVPPSEPDNSPHSSDNEKEFDKKDIESDIGAWLCVLAAVFFLISSYGFMNSLGTVQSHLSLNQLSNYSTSDVGWINGVYLFLSLIFNFQIGTILDRYGPQILSPIAAFFSTVTFLLLAECKTYWQFMLCLGLFGSIGTGIGAVTAISVVGKLFVRRRGLAMGIAVMGTSLGAIIYPMMLRASFGSLGWAWSMRLVALVVGFLTTLGVLCFLPFRRLTADSQSSKKPEGVGLDLSAFRSPTFDVTALGICMVEFVVYGIGGLLPTIATGAGFSTEDGYMLLSILGACSCVGRFSIGFVGDKVGPFNAMVTTMAIIIIFMSTIFIPFSTTSGPLLYTFTALWGYCSGSFYVLSPVCTGKTCEPKDYARYFGSTNMCVAVALLLAIPLSGMMLEKLGPQLLACFYLAIIALAGLCFVVARGLLIGNWRVFKKII</sequence>
<keyword evidence="8" id="KW-1185">Reference proteome</keyword>
<dbReference type="InterPro" id="IPR036259">
    <property type="entry name" value="MFS_trans_sf"/>
</dbReference>
<dbReference type="InterPro" id="IPR011701">
    <property type="entry name" value="MFS"/>
</dbReference>
<feature type="transmembrane region" description="Helical" evidence="5">
    <location>
        <begin position="187"/>
        <end position="207"/>
    </location>
</feature>
<reference evidence="7 8" key="1">
    <citation type="submission" date="2020-01" db="EMBL/GenBank/DDBJ databases">
        <title>Identification and distribution of gene clusters putatively required for synthesis of sphingolipid metabolism inhibitors in phylogenetically diverse species of the filamentous fungus Fusarium.</title>
        <authorList>
            <person name="Kim H.-S."/>
            <person name="Busman M."/>
            <person name="Brown D.W."/>
            <person name="Divon H."/>
            <person name="Uhlig S."/>
            <person name="Proctor R.H."/>
        </authorList>
    </citation>
    <scope>NUCLEOTIDE SEQUENCE [LARGE SCALE GENOMIC DNA]</scope>
    <source>
        <strain evidence="7 8">NRRL 20459</strain>
    </source>
</reference>
<protein>
    <submittedName>
        <fullName evidence="7">Monocarboxylate transporter 2</fullName>
    </submittedName>
</protein>
<dbReference type="InterPro" id="IPR020846">
    <property type="entry name" value="MFS_dom"/>
</dbReference>
<accession>A0A8H4KDP1</accession>
<dbReference type="AlphaFoldDB" id="A0A8H4KDP1"/>
<dbReference type="EMBL" id="JAADYS010003328">
    <property type="protein sequence ID" value="KAF4448310.1"/>
    <property type="molecule type" value="Genomic_DNA"/>
</dbReference>
<keyword evidence="5" id="KW-0472">Membrane</keyword>
<evidence type="ECO:0000313" key="7">
    <source>
        <dbReference type="EMBL" id="KAF4448310.1"/>
    </source>
</evidence>
<feature type="transmembrane region" description="Helical" evidence="5">
    <location>
        <begin position="425"/>
        <end position="449"/>
    </location>
</feature>
<evidence type="ECO:0000259" key="6">
    <source>
        <dbReference type="PROSITE" id="PS50850"/>
    </source>
</evidence>
<evidence type="ECO:0000313" key="8">
    <source>
        <dbReference type="Proteomes" id="UP000554235"/>
    </source>
</evidence>
<name>A0A8H4KDP1_9HYPO</name>
<dbReference type="Proteomes" id="UP000554235">
    <property type="component" value="Unassembled WGS sequence"/>
</dbReference>
<feature type="transmembrane region" description="Helical" evidence="5">
    <location>
        <begin position="272"/>
        <end position="294"/>
    </location>
</feature>
<organism evidence="7 8">
    <name type="scientific">Fusarium albosuccineum</name>
    <dbReference type="NCBI Taxonomy" id="1237068"/>
    <lineage>
        <taxon>Eukaryota</taxon>
        <taxon>Fungi</taxon>
        <taxon>Dikarya</taxon>
        <taxon>Ascomycota</taxon>
        <taxon>Pezizomycotina</taxon>
        <taxon>Sordariomycetes</taxon>
        <taxon>Hypocreomycetidae</taxon>
        <taxon>Hypocreales</taxon>
        <taxon>Nectriaceae</taxon>
        <taxon>Fusarium</taxon>
        <taxon>Fusarium decemcellulare species complex</taxon>
    </lineage>
</organism>
<feature type="transmembrane region" description="Helical" evidence="5">
    <location>
        <begin position="306"/>
        <end position="326"/>
    </location>
</feature>
<feature type="transmembrane region" description="Helical" evidence="5">
    <location>
        <begin position="130"/>
        <end position="147"/>
    </location>
</feature>
<evidence type="ECO:0000256" key="5">
    <source>
        <dbReference type="SAM" id="Phobius"/>
    </source>
</evidence>
<feature type="region of interest" description="Disordered" evidence="4">
    <location>
        <begin position="1"/>
        <end position="49"/>
    </location>
</feature>
<feature type="transmembrane region" description="Helical" evidence="5">
    <location>
        <begin position="219"/>
        <end position="242"/>
    </location>
</feature>
<feature type="transmembrane region" description="Helical" evidence="5">
    <location>
        <begin position="333"/>
        <end position="354"/>
    </location>
</feature>
<evidence type="ECO:0000256" key="4">
    <source>
        <dbReference type="SAM" id="MobiDB-lite"/>
    </source>
</evidence>
<comment type="caution">
    <text evidence="7">The sequence shown here is derived from an EMBL/GenBank/DDBJ whole genome shotgun (WGS) entry which is preliminary data.</text>
</comment>
<feature type="domain" description="Major facilitator superfamily (MFS) profile" evidence="6">
    <location>
        <begin position="59"/>
        <end position="460"/>
    </location>
</feature>
<dbReference type="Pfam" id="PF07690">
    <property type="entry name" value="MFS_1"/>
    <property type="match status" value="1"/>
</dbReference>
<proteinExistence type="inferred from homology"/>
<evidence type="ECO:0000256" key="2">
    <source>
        <dbReference type="ARBA" id="ARBA00006727"/>
    </source>
</evidence>
<keyword evidence="5" id="KW-1133">Transmembrane helix</keyword>
<feature type="transmembrane region" description="Helical" evidence="5">
    <location>
        <begin position="101"/>
        <end position="123"/>
    </location>
</feature>